<dbReference type="InterPro" id="IPR013118">
    <property type="entry name" value="Mannitol_DH_C"/>
</dbReference>
<evidence type="ECO:0008006" key="6">
    <source>
        <dbReference type="Google" id="ProtNLM"/>
    </source>
</evidence>
<dbReference type="InterPro" id="IPR036291">
    <property type="entry name" value="NAD(P)-bd_dom_sf"/>
</dbReference>
<dbReference type="InterPro" id="IPR013131">
    <property type="entry name" value="Mannitol_DH_N"/>
</dbReference>
<dbReference type="Gene3D" id="3.40.50.720">
    <property type="entry name" value="NAD(P)-binding Rossmann-like Domain"/>
    <property type="match status" value="1"/>
</dbReference>
<feature type="domain" description="Mannitol dehydrogenase C-terminal" evidence="3">
    <location>
        <begin position="282"/>
        <end position="464"/>
    </location>
</feature>
<dbReference type="InterPro" id="IPR008927">
    <property type="entry name" value="6-PGluconate_DH-like_C_sf"/>
</dbReference>
<dbReference type="EMBL" id="UEYP01000005">
    <property type="protein sequence ID" value="SSC67965.1"/>
    <property type="molecule type" value="Genomic_DNA"/>
</dbReference>
<dbReference type="PANTHER" id="PTHR43362:SF1">
    <property type="entry name" value="MANNITOL DEHYDROGENASE 2-RELATED"/>
    <property type="match status" value="1"/>
</dbReference>
<dbReference type="PRINTS" id="PR00084">
    <property type="entry name" value="MTLDHDRGNASE"/>
</dbReference>
<organism evidence="4 5">
    <name type="scientific">Ciceribacter selenitireducens ATCC BAA-1503</name>
    <dbReference type="NCBI Taxonomy" id="1336235"/>
    <lineage>
        <taxon>Bacteria</taxon>
        <taxon>Pseudomonadati</taxon>
        <taxon>Pseudomonadota</taxon>
        <taxon>Alphaproteobacteria</taxon>
        <taxon>Hyphomicrobiales</taxon>
        <taxon>Rhizobiaceae</taxon>
        <taxon>Ciceribacter</taxon>
    </lineage>
</organism>
<keyword evidence="1" id="KW-0560">Oxidoreductase</keyword>
<dbReference type="AlphaFoldDB" id="A0A376AJI7"/>
<dbReference type="Proteomes" id="UP000254764">
    <property type="component" value="Unassembled WGS sequence"/>
</dbReference>
<dbReference type="SUPFAM" id="SSF48179">
    <property type="entry name" value="6-phosphogluconate dehydrogenase C-terminal domain-like"/>
    <property type="match status" value="1"/>
</dbReference>
<gene>
    <name evidence="4" type="ORF">RHIZ70_3673</name>
</gene>
<feature type="domain" description="Mannitol dehydrogenase N-terminal" evidence="2">
    <location>
        <begin position="27"/>
        <end position="273"/>
    </location>
</feature>
<sequence length="475" mass="51234">MERLSRSTTLPASVARPTYDRAALRPGIVHIGLGAFHRAHQAVYTQRALAASFGPWGIVAVNLRSPEPVEALEAQDGLYSVVVRGSDGDAAEVIGATVDWVCAARDSEKVLAYLANPEIRVVTLTVSEKAYGLHPATGGLDLAHPAIAADLAHPHAPTGVLGFLVEGLALRRAAGVSPFTVLCCDNLPSNGRIVRRLVLDMAGRRDPDLARWIADKGSFPCSMVDRIVPAATEATRSLAETLIGARDSLALETEPFLQWVIEDDFVCGRPAWEAGGAIFASDVEPYEKMKLRLLNGSHTLIAHLGLLHGLEYVRDVMAVPELVDQVRRHMKAVVPTLDPVAGIDLDEYQRQLLERFANPAIAHRNIQIAMDCSQKLPQRIFAAAVEALAAGDAAAEFAHVVALWIAVVRKRMDCDDPRREEILAAASSLDPSDPSAAFLAIPGLFPPELVAARGWRDRVNDELEALASTSSRNNP</sequence>
<reference evidence="5" key="1">
    <citation type="submission" date="2018-07" db="EMBL/GenBank/DDBJ databases">
        <authorList>
            <person name="Peiro R."/>
            <person name="Begona"/>
            <person name="Cbmso G."/>
            <person name="Lopez M."/>
            <person name="Gonzalez S."/>
        </authorList>
    </citation>
    <scope>NUCLEOTIDE SEQUENCE [LARGE SCALE GENOMIC DNA]</scope>
</reference>
<dbReference type="SUPFAM" id="SSF51735">
    <property type="entry name" value="NAD(P)-binding Rossmann-fold domains"/>
    <property type="match status" value="1"/>
</dbReference>
<protein>
    <recommendedName>
        <fullName evidence="6">Mannitol dehydrogenase C-terminal domain-containing protein</fullName>
    </recommendedName>
</protein>
<evidence type="ECO:0000313" key="5">
    <source>
        <dbReference type="Proteomes" id="UP000254764"/>
    </source>
</evidence>
<dbReference type="RefSeq" id="WP_115670499.1">
    <property type="nucleotide sequence ID" value="NZ_UEYP01000005.1"/>
</dbReference>
<dbReference type="Pfam" id="PF08125">
    <property type="entry name" value="Mannitol_dh_C"/>
    <property type="match status" value="1"/>
</dbReference>
<evidence type="ECO:0000259" key="3">
    <source>
        <dbReference type="Pfam" id="PF08125"/>
    </source>
</evidence>
<dbReference type="InterPro" id="IPR050988">
    <property type="entry name" value="Mannitol_DH/Oxidoreductase"/>
</dbReference>
<name>A0A376AJI7_9HYPH</name>
<dbReference type="PANTHER" id="PTHR43362">
    <property type="entry name" value="MANNITOL DEHYDROGENASE DSF1-RELATED"/>
    <property type="match status" value="1"/>
</dbReference>
<evidence type="ECO:0000259" key="2">
    <source>
        <dbReference type="Pfam" id="PF01232"/>
    </source>
</evidence>
<dbReference type="GO" id="GO:0016616">
    <property type="term" value="F:oxidoreductase activity, acting on the CH-OH group of donors, NAD or NADP as acceptor"/>
    <property type="evidence" value="ECO:0007669"/>
    <property type="project" value="TreeGrafter"/>
</dbReference>
<keyword evidence="5" id="KW-1185">Reference proteome</keyword>
<evidence type="ECO:0000313" key="4">
    <source>
        <dbReference type="EMBL" id="SSC67965.1"/>
    </source>
</evidence>
<dbReference type="InterPro" id="IPR000669">
    <property type="entry name" value="Mannitol_DH"/>
</dbReference>
<dbReference type="InterPro" id="IPR013328">
    <property type="entry name" value="6PGD_dom2"/>
</dbReference>
<dbReference type="OrthoDB" id="271711at2"/>
<dbReference type="Pfam" id="PF01232">
    <property type="entry name" value="Mannitol_dh"/>
    <property type="match status" value="1"/>
</dbReference>
<proteinExistence type="predicted"/>
<dbReference type="Gene3D" id="1.10.1040.10">
    <property type="entry name" value="N-(1-d-carboxylethyl)-l-norvaline Dehydrogenase, domain 2"/>
    <property type="match status" value="1"/>
</dbReference>
<accession>A0A376AJI7</accession>
<evidence type="ECO:0000256" key="1">
    <source>
        <dbReference type="ARBA" id="ARBA00023002"/>
    </source>
</evidence>